<proteinExistence type="predicted"/>
<protein>
    <submittedName>
        <fullName evidence="2">Uncharacterized protein</fullName>
    </submittedName>
</protein>
<comment type="caution">
    <text evidence="2">The sequence shown here is derived from an EMBL/GenBank/DDBJ whole genome shotgun (WGS) entry which is preliminary data.</text>
</comment>
<feature type="transmembrane region" description="Helical" evidence="1">
    <location>
        <begin position="209"/>
        <end position="233"/>
    </location>
</feature>
<dbReference type="RefSeq" id="WP_139817578.1">
    <property type="nucleotide sequence ID" value="NZ_FXAE01000084.1"/>
</dbReference>
<reference evidence="2 3" key="1">
    <citation type="submission" date="2017-04" db="EMBL/GenBank/DDBJ databases">
        <authorList>
            <person name="Varghese N."/>
            <person name="Submissions S."/>
        </authorList>
    </citation>
    <scope>NUCLEOTIDE SEQUENCE [LARGE SCALE GENOMIC DNA]</scope>
    <source>
        <strain evidence="2 3">J12</strain>
    </source>
</reference>
<evidence type="ECO:0000256" key="1">
    <source>
        <dbReference type="SAM" id="Phobius"/>
    </source>
</evidence>
<keyword evidence="1" id="KW-1133">Transmembrane helix</keyword>
<dbReference type="EMBL" id="FXAE01000084">
    <property type="protein sequence ID" value="SMF69324.1"/>
    <property type="molecule type" value="Genomic_DNA"/>
</dbReference>
<keyword evidence="1" id="KW-0472">Membrane</keyword>
<accession>A0ABY1M3L5</accession>
<sequence>MINLFSYAAYIHENQEKHSIKNALFINEYELNQIGTHTLELLNGERLAKLHEKLAWLLQSLSEFADLQGGRLFFSDIWMKQGYCYFEAMHTLRESILAGVNSYFHVSIAGLRSTLELLLLHTYWESTKDDQTEMSEFREWVEGRVSKLPFKRLILNLKNRYNIPPNLALIENIERNYGRLCSYAHTPVLRESITKIKQTNLSFVDEDVLIYWLNLTIDTLTYLLYLLIVCYPISIFPVRLIRKFGFNPPVGLFFDTVNFRPLVRCVSADELSSYKEWFFVPLSIE</sequence>
<keyword evidence="3" id="KW-1185">Reference proteome</keyword>
<dbReference type="Proteomes" id="UP000192939">
    <property type="component" value="Unassembled WGS sequence"/>
</dbReference>
<keyword evidence="1" id="KW-0812">Transmembrane</keyword>
<evidence type="ECO:0000313" key="3">
    <source>
        <dbReference type="Proteomes" id="UP000192939"/>
    </source>
</evidence>
<gene>
    <name evidence="2" type="ORF">SAMN02744124_04389</name>
</gene>
<evidence type="ECO:0000313" key="2">
    <source>
        <dbReference type="EMBL" id="SMF69324.1"/>
    </source>
</evidence>
<organism evidence="2 3">
    <name type="scientific">Paenibacillus barengoltzii J12</name>
    <dbReference type="NCBI Taxonomy" id="935846"/>
    <lineage>
        <taxon>Bacteria</taxon>
        <taxon>Bacillati</taxon>
        <taxon>Bacillota</taxon>
        <taxon>Bacilli</taxon>
        <taxon>Bacillales</taxon>
        <taxon>Paenibacillaceae</taxon>
        <taxon>Paenibacillus</taxon>
    </lineage>
</organism>
<name>A0ABY1M3L5_9BACL</name>